<dbReference type="Pfam" id="PF01339">
    <property type="entry name" value="CheB_methylest"/>
    <property type="match status" value="1"/>
</dbReference>
<dbReference type="InterPro" id="IPR000673">
    <property type="entry name" value="Sig_transdc_resp-reg_Me-estase"/>
</dbReference>
<protein>
    <recommendedName>
        <fullName evidence="2">protein-glutamate methylesterase</fullName>
        <ecNumber evidence="2">3.1.1.61</ecNumber>
    </recommendedName>
</protein>
<dbReference type="STRING" id="29534.SAMN05444366_1602"/>
<dbReference type="Gene3D" id="3.40.50.180">
    <property type="entry name" value="Methylesterase CheB, C-terminal domain"/>
    <property type="match status" value="1"/>
</dbReference>
<name>A0A1M7DKZ8_9FLAO</name>
<dbReference type="PANTHER" id="PTHR42872">
    <property type="entry name" value="PROTEIN-GLUTAMATE METHYLESTERASE/PROTEIN-GLUTAMINE GLUTAMINASE"/>
    <property type="match status" value="1"/>
</dbReference>
<keyword evidence="7" id="KW-1185">Reference proteome</keyword>
<comment type="catalytic activity">
    <reaction evidence="3">
        <text>[protein]-L-glutamate 5-O-methyl ester + H2O = L-glutamyl-[protein] + methanol + H(+)</text>
        <dbReference type="Rhea" id="RHEA:23236"/>
        <dbReference type="Rhea" id="RHEA-COMP:10208"/>
        <dbReference type="Rhea" id="RHEA-COMP:10311"/>
        <dbReference type="ChEBI" id="CHEBI:15377"/>
        <dbReference type="ChEBI" id="CHEBI:15378"/>
        <dbReference type="ChEBI" id="CHEBI:17790"/>
        <dbReference type="ChEBI" id="CHEBI:29973"/>
        <dbReference type="ChEBI" id="CHEBI:82795"/>
        <dbReference type="EC" id="3.1.1.61"/>
    </reaction>
</comment>
<feature type="active site" evidence="4">
    <location>
        <position position="45"/>
    </location>
</feature>
<sequence length="197" mass="21384">MEKSEVITGCKVVIIGGSAGSLNALMQILPEIPKIKDFAMVIVLHRKSTDDQTLEDLISLKSNVPLKTVEDKTPLVPGFVYVAPSNYHLLFEKNDFLALDTSEKINFSRPSIDVSFESAAEIYGESLVGILLSGSNTDGTAGLQAIQAHGGTLVVQNPLAAEMPFMPNNAILYTEPHFVLHNHEILKLIISINSPND</sequence>
<evidence type="ECO:0000256" key="1">
    <source>
        <dbReference type="ARBA" id="ARBA00022801"/>
    </source>
</evidence>
<keyword evidence="4" id="KW-0145">Chemotaxis</keyword>
<evidence type="ECO:0000313" key="6">
    <source>
        <dbReference type="EMBL" id="SHL80152.1"/>
    </source>
</evidence>
<dbReference type="Proteomes" id="UP000184121">
    <property type="component" value="Unassembled WGS sequence"/>
</dbReference>
<feature type="active site" evidence="4">
    <location>
        <position position="138"/>
    </location>
</feature>
<evidence type="ECO:0000259" key="5">
    <source>
        <dbReference type="PROSITE" id="PS50122"/>
    </source>
</evidence>
<feature type="domain" description="CheB-type methylesterase" evidence="5">
    <location>
        <begin position="6"/>
        <end position="191"/>
    </location>
</feature>
<dbReference type="PROSITE" id="PS50122">
    <property type="entry name" value="CHEB"/>
    <property type="match status" value="1"/>
</dbReference>
<gene>
    <name evidence="6" type="ORF">SAMN05444366_1602</name>
</gene>
<dbReference type="PANTHER" id="PTHR42872:SF3">
    <property type="entry name" value="PROTEIN-GLUTAMATE METHYLESTERASE_PROTEIN-GLUTAMINE GLUTAMINASE 1"/>
    <property type="match status" value="1"/>
</dbReference>
<dbReference type="OrthoDB" id="1524092at2"/>
<dbReference type="RefSeq" id="WP_072971033.1">
    <property type="nucleotide sequence ID" value="NZ_FRBY01000002.1"/>
</dbReference>
<reference evidence="7" key="1">
    <citation type="submission" date="2016-11" db="EMBL/GenBank/DDBJ databases">
        <authorList>
            <person name="Varghese N."/>
            <person name="Submissions S."/>
        </authorList>
    </citation>
    <scope>NUCLEOTIDE SEQUENCE [LARGE SCALE GENOMIC DNA]</scope>
    <source>
        <strain evidence="7">DSM 1811</strain>
    </source>
</reference>
<keyword evidence="1 4" id="KW-0378">Hydrolase</keyword>
<dbReference type="GO" id="GO:0005737">
    <property type="term" value="C:cytoplasm"/>
    <property type="evidence" value="ECO:0007669"/>
    <property type="project" value="InterPro"/>
</dbReference>
<proteinExistence type="predicted"/>
<dbReference type="AlphaFoldDB" id="A0A1M7DKZ8"/>
<dbReference type="GO" id="GO:0006935">
    <property type="term" value="P:chemotaxis"/>
    <property type="evidence" value="ECO:0007669"/>
    <property type="project" value="UniProtKB-UniRule"/>
</dbReference>
<dbReference type="CDD" id="cd16433">
    <property type="entry name" value="CheB"/>
    <property type="match status" value="1"/>
</dbReference>
<evidence type="ECO:0000256" key="3">
    <source>
        <dbReference type="ARBA" id="ARBA00048267"/>
    </source>
</evidence>
<dbReference type="GO" id="GO:0008984">
    <property type="term" value="F:protein-glutamate methylesterase activity"/>
    <property type="evidence" value="ECO:0007669"/>
    <property type="project" value="UniProtKB-EC"/>
</dbReference>
<feature type="active site" evidence="4">
    <location>
        <position position="18"/>
    </location>
</feature>
<evidence type="ECO:0000256" key="2">
    <source>
        <dbReference type="ARBA" id="ARBA00039140"/>
    </source>
</evidence>
<dbReference type="EMBL" id="FRBY01000002">
    <property type="protein sequence ID" value="SHL80152.1"/>
    <property type="molecule type" value="Genomic_DNA"/>
</dbReference>
<organism evidence="6 7">
    <name type="scientific">Flavobacterium saccharophilum</name>
    <dbReference type="NCBI Taxonomy" id="29534"/>
    <lineage>
        <taxon>Bacteria</taxon>
        <taxon>Pseudomonadati</taxon>
        <taxon>Bacteroidota</taxon>
        <taxon>Flavobacteriia</taxon>
        <taxon>Flavobacteriales</taxon>
        <taxon>Flavobacteriaceae</taxon>
        <taxon>Flavobacterium</taxon>
    </lineage>
</organism>
<dbReference type="SUPFAM" id="SSF52738">
    <property type="entry name" value="Methylesterase CheB, C-terminal domain"/>
    <property type="match status" value="1"/>
</dbReference>
<dbReference type="GO" id="GO:0000156">
    <property type="term" value="F:phosphorelay response regulator activity"/>
    <property type="evidence" value="ECO:0007669"/>
    <property type="project" value="InterPro"/>
</dbReference>
<dbReference type="EC" id="3.1.1.61" evidence="2"/>
<evidence type="ECO:0000256" key="4">
    <source>
        <dbReference type="PROSITE-ProRule" id="PRU00050"/>
    </source>
</evidence>
<accession>A0A1M7DKZ8</accession>
<dbReference type="InterPro" id="IPR035909">
    <property type="entry name" value="CheB_C"/>
</dbReference>
<evidence type="ECO:0000313" key="7">
    <source>
        <dbReference type="Proteomes" id="UP000184121"/>
    </source>
</evidence>